<feature type="transmembrane region" description="Helical" evidence="2">
    <location>
        <begin position="182"/>
        <end position="199"/>
    </location>
</feature>
<feature type="region of interest" description="Disordered" evidence="1">
    <location>
        <begin position="325"/>
        <end position="350"/>
    </location>
</feature>
<dbReference type="OrthoDB" id="3346544at2759"/>
<dbReference type="EMBL" id="QPFP01000438">
    <property type="protein sequence ID" value="TEB11989.1"/>
    <property type="molecule type" value="Genomic_DNA"/>
</dbReference>
<feature type="transmembrane region" description="Helical" evidence="2">
    <location>
        <begin position="58"/>
        <end position="76"/>
    </location>
</feature>
<organism evidence="3 4">
    <name type="scientific">Coprinellus micaceus</name>
    <name type="common">Glistening ink-cap mushroom</name>
    <name type="synonym">Coprinus micaceus</name>
    <dbReference type="NCBI Taxonomy" id="71717"/>
    <lineage>
        <taxon>Eukaryota</taxon>
        <taxon>Fungi</taxon>
        <taxon>Dikarya</taxon>
        <taxon>Basidiomycota</taxon>
        <taxon>Agaricomycotina</taxon>
        <taxon>Agaricomycetes</taxon>
        <taxon>Agaricomycetidae</taxon>
        <taxon>Agaricales</taxon>
        <taxon>Agaricineae</taxon>
        <taxon>Psathyrellaceae</taxon>
        <taxon>Coprinellus</taxon>
    </lineage>
</organism>
<dbReference type="Proteomes" id="UP000298030">
    <property type="component" value="Unassembled WGS sequence"/>
</dbReference>
<name>A0A4Y7RTD8_COPMI</name>
<comment type="caution">
    <text evidence="3">The sequence shown here is derived from an EMBL/GenBank/DDBJ whole genome shotgun (WGS) entry which is preliminary data.</text>
</comment>
<gene>
    <name evidence="3" type="ORF">FA13DRAFT_1748597</name>
</gene>
<feature type="transmembrane region" description="Helical" evidence="2">
    <location>
        <begin position="12"/>
        <end position="38"/>
    </location>
</feature>
<keyword evidence="2" id="KW-0472">Membrane</keyword>
<sequence length="350" mass="39031">MAYTSNPQLDQVYLLAAIWAETLLYGFYVCLFIMGMLILTKPPPVNSPRERTSTASRVFFGALWLMFLTATFHIIVQMYRLIRAYGFILSEDATPIGYFHKSPLGWDAISNPILMGFQIWVGDALAIYRCYIIWGHNFWVIVVPVLLAAAAVGVNLTLYSWFPKPWTPYEKLIGVINAGYPLAFAQNVLTTSLIAWKIWRQHCASQQSGLKAANNISLIQVIRIIVESAMVYTLQVFILNVLYFVGHPLQFVFQSITVPAAGIVFVLIAIRVHVAKSESRNNTVASSLIPPWLSDEDPVFVSNPSYGQTDSSASSDNRPFQFLTQRKPTNGLFIQPEVGPGESEPKTGAA</sequence>
<feature type="transmembrane region" description="Helical" evidence="2">
    <location>
        <begin position="220"/>
        <end position="245"/>
    </location>
</feature>
<accession>A0A4Y7RTD8</accession>
<feature type="transmembrane region" description="Helical" evidence="2">
    <location>
        <begin position="138"/>
        <end position="162"/>
    </location>
</feature>
<keyword evidence="4" id="KW-1185">Reference proteome</keyword>
<protein>
    <submittedName>
        <fullName evidence="3">Uncharacterized protein</fullName>
    </submittedName>
</protein>
<keyword evidence="2" id="KW-0812">Transmembrane</keyword>
<evidence type="ECO:0000256" key="2">
    <source>
        <dbReference type="SAM" id="Phobius"/>
    </source>
</evidence>
<evidence type="ECO:0000313" key="4">
    <source>
        <dbReference type="Proteomes" id="UP000298030"/>
    </source>
</evidence>
<proteinExistence type="predicted"/>
<feature type="transmembrane region" description="Helical" evidence="2">
    <location>
        <begin position="251"/>
        <end position="270"/>
    </location>
</feature>
<dbReference type="AlphaFoldDB" id="A0A4Y7RTD8"/>
<evidence type="ECO:0000256" key="1">
    <source>
        <dbReference type="SAM" id="MobiDB-lite"/>
    </source>
</evidence>
<keyword evidence="2" id="KW-1133">Transmembrane helix</keyword>
<evidence type="ECO:0000313" key="3">
    <source>
        <dbReference type="EMBL" id="TEB11989.1"/>
    </source>
</evidence>
<reference evidence="3 4" key="1">
    <citation type="journal article" date="2019" name="Nat. Ecol. Evol.">
        <title>Megaphylogeny resolves global patterns of mushroom evolution.</title>
        <authorList>
            <person name="Varga T."/>
            <person name="Krizsan K."/>
            <person name="Foldi C."/>
            <person name="Dima B."/>
            <person name="Sanchez-Garcia M."/>
            <person name="Sanchez-Ramirez S."/>
            <person name="Szollosi G.J."/>
            <person name="Szarkandi J.G."/>
            <person name="Papp V."/>
            <person name="Albert L."/>
            <person name="Andreopoulos W."/>
            <person name="Angelini C."/>
            <person name="Antonin V."/>
            <person name="Barry K.W."/>
            <person name="Bougher N.L."/>
            <person name="Buchanan P."/>
            <person name="Buyck B."/>
            <person name="Bense V."/>
            <person name="Catcheside P."/>
            <person name="Chovatia M."/>
            <person name="Cooper J."/>
            <person name="Damon W."/>
            <person name="Desjardin D."/>
            <person name="Finy P."/>
            <person name="Geml J."/>
            <person name="Haridas S."/>
            <person name="Hughes K."/>
            <person name="Justo A."/>
            <person name="Karasinski D."/>
            <person name="Kautmanova I."/>
            <person name="Kiss B."/>
            <person name="Kocsube S."/>
            <person name="Kotiranta H."/>
            <person name="LaButti K.M."/>
            <person name="Lechner B.E."/>
            <person name="Liimatainen K."/>
            <person name="Lipzen A."/>
            <person name="Lukacs Z."/>
            <person name="Mihaltcheva S."/>
            <person name="Morgado L.N."/>
            <person name="Niskanen T."/>
            <person name="Noordeloos M.E."/>
            <person name="Ohm R.A."/>
            <person name="Ortiz-Santana B."/>
            <person name="Ovrebo C."/>
            <person name="Racz N."/>
            <person name="Riley R."/>
            <person name="Savchenko A."/>
            <person name="Shiryaev A."/>
            <person name="Soop K."/>
            <person name="Spirin V."/>
            <person name="Szebenyi C."/>
            <person name="Tomsovsky M."/>
            <person name="Tulloss R.E."/>
            <person name="Uehling J."/>
            <person name="Grigoriev I.V."/>
            <person name="Vagvolgyi C."/>
            <person name="Papp T."/>
            <person name="Martin F.M."/>
            <person name="Miettinen O."/>
            <person name="Hibbett D.S."/>
            <person name="Nagy L.G."/>
        </authorList>
    </citation>
    <scope>NUCLEOTIDE SEQUENCE [LARGE SCALE GENOMIC DNA]</scope>
    <source>
        <strain evidence="3 4">FP101781</strain>
    </source>
</reference>